<dbReference type="EMBL" id="QSUL01000004">
    <property type="protein sequence ID" value="RGN37468.1"/>
    <property type="molecule type" value="Genomic_DNA"/>
</dbReference>
<organism evidence="1 2">
    <name type="scientific">Bacteroides oleiciplenus</name>
    <dbReference type="NCBI Taxonomy" id="626931"/>
    <lineage>
        <taxon>Bacteria</taxon>
        <taxon>Pseudomonadati</taxon>
        <taxon>Bacteroidota</taxon>
        <taxon>Bacteroidia</taxon>
        <taxon>Bacteroidales</taxon>
        <taxon>Bacteroidaceae</taxon>
        <taxon>Bacteroides</taxon>
    </lineage>
</organism>
<proteinExistence type="predicted"/>
<gene>
    <name evidence="1" type="ORF">DXB65_08210</name>
</gene>
<dbReference type="RefSeq" id="WP_009127186.1">
    <property type="nucleotide sequence ID" value="NZ_CABKRN010000001.1"/>
</dbReference>
<evidence type="ECO:0000313" key="1">
    <source>
        <dbReference type="EMBL" id="RGN37468.1"/>
    </source>
</evidence>
<sequence length="161" mass="18493">MMESRLKEQLKASALILDMGVAIPVRPFKYLTRKRKPMHVVMRTPGLGGLMRIANLYLSMGVAYAEIKDYDCEQNMRLMQQHGVTISRIVAYALVRGRLTGRCLNRLVAWWLRWRVHPLFLQESMFQLLTMLNPQSFQTIINSVELINPMKPSLSPSESGS</sequence>
<dbReference type="Proteomes" id="UP000260983">
    <property type="component" value="Unassembled WGS sequence"/>
</dbReference>
<accession>A0A3E5BIQ4</accession>
<protein>
    <submittedName>
        <fullName evidence="1">Uncharacterized protein</fullName>
    </submittedName>
</protein>
<dbReference type="AlphaFoldDB" id="A0A3E5BIQ4"/>
<comment type="caution">
    <text evidence="1">The sequence shown here is derived from an EMBL/GenBank/DDBJ whole genome shotgun (WGS) entry which is preliminary data.</text>
</comment>
<name>A0A3E5BIQ4_9BACE</name>
<reference evidence="1 2" key="1">
    <citation type="submission" date="2018-08" db="EMBL/GenBank/DDBJ databases">
        <title>A genome reference for cultivated species of the human gut microbiota.</title>
        <authorList>
            <person name="Zou Y."/>
            <person name="Xue W."/>
            <person name="Luo G."/>
        </authorList>
    </citation>
    <scope>NUCLEOTIDE SEQUENCE [LARGE SCALE GENOMIC DNA]</scope>
    <source>
        <strain evidence="1 2">OM05-15BH</strain>
    </source>
</reference>
<evidence type="ECO:0000313" key="2">
    <source>
        <dbReference type="Proteomes" id="UP000260983"/>
    </source>
</evidence>